<dbReference type="PANTHER" id="PTHR34308">
    <property type="entry name" value="COBALAMIN BIOSYNTHESIS PROTEIN CBIB"/>
    <property type="match status" value="1"/>
</dbReference>
<dbReference type="AlphaFoldDB" id="A0A6B3VW49"/>
<dbReference type="NCBIfam" id="TIGR00380">
    <property type="entry name" value="cobal_cbiB"/>
    <property type="match status" value="1"/>
</dbReference>
<keyword evidence="12" id="KW-1185">Reference proteome</keyword>
<keyword evidence="8 9" id="KW-0472">Membrane</keyword>
<reference evidence="10 13" key="2">
    <citation type="submission" date="2020-07" db="EMBL/GenBank/DDBJ databases">
        <authorList>
            <person name="Feng H."/>
        </authorList>
    </citation>
    <scope>NUCLEOTIDE SEQUENCE [LARGE SCALE GENOMIC DNA]</scope>
    <source>
        <strain evidence="13">s-12</strain>
        <strain evidence="10">S-12</strain>
    </source>
</reference>
<evidence type="ECO:0000256" key="9">
    <source>
        <dbReference type="HAMAP-Rule" id="MF_00024"/>
    </source>
</evidence>
<evidence type="ECO:0000256" key="5">
    <source>
        <dbReference type="ARBA" id="ARBA00022573"/>
    </source>
</evidence>
<protein>
    <recommendedName>
        <fullName evidence="9">Cobalamin biosynthesis protein CobD</fullName>
    </recommendedName>
</protein>
<organism evidence="11 12">
    <name type="scientific">Bacillus aquiflavi</name>
    <dbReference type="NCBI Taxonomy" id="2672567"/>
    <lineage>
        <taxon>Bacteria</taxon>
        <taxon>Bacillati</taxon>
        <taxon>Bacillota</taxon>
        <taxon>Bacilli</taxon>
        <taxon>Bacillales</taxon>
        <taxon>Bacillaceae</taxon>
        <taxon>Bacillus</taxon>
    </lineage>
</organism>
<evidence type="ECO:0000256" key="8">
    <source>
        <dbReference type="ARBA" id="ARBA00023136"/>
    </source>
</evidence>
<comment type="similarity">
    <text evidence="3 9">Belongs to the CobD/CbiB family.</text>
</comment>
<dbReference type="EMBL" id="JACEIO010000012">
    <property type="protein sequence ID" value="MBA4536855.1"/>
    <property type="molecule type" value="Genomic_DNA"/>
</dbReference>
<gene>
    <name evidence="9" type="primary">cobD</name>
    <name evidence="11" type="ORF">G4D64_06765</name>
    <name evidence="10" type="ORF">H1Z61_06800</name>
</gene>
<dbReference type="RefSeq" id="WP_163241455.1">
    <property type="nucleotide sequence ID" value="NZ_CP082780.1"/>
</dbReference>
<comment type="subcellular location">
    <subcellularLocation>
        <location evidence="1 9">Cell membrane</location>
        <topology evidence="1 9">Multi-pass membrane protein</topology>
    </subcellularLocation>
</comment>
<dbReference type="Pfam" id="PF03186">
    <property type="entry name" value="CobD_Cbib"/>
    <property type="match status" value="1"/>
</dbReference>
<comment type="caution">
    <text evidence="11">The sequence shown here is derived from an EMBL/GenBank/DDBJ whole genome shotgun (WGS) entry which is preliminary data.</text>
</comment>
<dbReference type="EMBL" id="JAAIWN010000012">
    <property type="protein sequence ID" value="NEY81222.1"/>
    <property type="molecule type" value="Genomic_DNA"/>
</dbReference>
<evidence type="ECO:0000313" key="10">
    <source>
        <dbReference type="EMBL" id="MBA4536855.1"/>
    </source>
</evidence>
<dbReference type="HAMAP" id="MF_00024">
    <property type="entry name" value="CobD_CbiB"/>
    <property type="match status" value="1"/>
</dbReference>
<dbReference type="InterPro" id="IPR004485">
    <property type="entry name" value="Cobalamin_biosynth_CobD/CbiB"/>
</dbReference>
<dbReference type="GO" id="GO:0015420">
    <property type="term" value="F:ABC-type vitamin B12 transporter activity"/>
    <property type="evidence" value="ECO:0007669"/>
    <property type="project" value="UniProtKB-UniRule"/>
</dbReference>
<name>A0A6B3VW49_9BACI</name>
<accession>A0A6B3VW49</accession>
<dbReference type="GO" id="GO:0005886">
    <property type="term" value="C:plasma membrane"/>
    <property type="evidence" value="ECO:0007669"/>
    <property type="project" value="UniProtKB-SubCell"/>
</dbReference>
<dbReference type="Proteomes" id="UP000472971">
    <property type="component" value="Unassembled WGS sequence"/>
</dbReference>
<reference evidence="11 12" key="1">
    <citation type="submission" date="2020-02" db="EMBL/GenBank/DDBJ databases">
        <title>Bacillus aquiflavi sp. nov., isolated from yellow water of strong flavor Chinese baijiu in Yibin region of China.</title>
        <authorList>
            <person name="Xie J."/>
        </authorList>
    </citation>
    <scope>NUCLEOTIDE SEQUENCE [LARGE SCALE GENOMIC DNA]</scope>
    <source>
        <strain evidence="11 12">3H-10</strain>
    </source>
</reference>
<dbReference type="Proteomes" id="UP000570010">
    <property type="component" value="Unassembled WGS sequence"/>
</dbReference>
<sequence>MIIQHLTAITLAFIIDKIIGDPPHWPHPVRWMGRMIAFLEKSLNKGKKRRLYGFLMVTAVLMTFVTATAMFVSLLYQLHLVAGIIGEAVIISTTIAQKSLKTAAMEVYEPLTHGNLNEARTKLSYIVGRDTENLTEAEIARATIETVAENTSDGITAPLFWGLIGGAPLAVMYRVINTCDSMVGYRNERYEEFGKVSARLDDLVNWLPSRLTGFVMLMSMKHEQTKVKTGWSILFRDARRHPSPNSGWTEAAAAAIFGIQLGGKNTYKGVVSHRAKMGDPLVPIQASHIKKVNTLLERTSLLFLLFLLLGGMTFAMAYTWIKSAILI</sequence>
<dbReference type="PANTHER" id="PTHR34308:SF1">
    <property type="entry name" value="COBALAMIN BIOSYNTHESIS PROTEIN CBIB"/>
    <property type="match status" value="1"/>
</dbReference>
<feature type="transmembrane region" description="Helical" evidence="9">
    <location>
        <begin position="301"/>
        <end position="321"/>
    </location>
</feature>
<evidence type="ECO:0000313" key="12">
    <source>
        <dbReference type="Proteomes" id="UP000472971"/>
    </source>
</evidence>
<feature type="transmembrane region" description="Helical" evidence="9">
    <location>
        <begin position="51"/>
        <end position="72"/>
    </location>
</feature>
<comment type="caution">
    <text evidence="9">Lacks conserved residue(s) required for the propagation of feature annotation.</text>
</comment>
<keyword evidence="6 9" id="KW-0812">Transmembrane</keyword>
<evidence type="ECO:0000313" key="13">
    <source>
        <dbReference type="Proteomes" id="UP000570010"/>
    </source>
</evidence>
<comment type="pathway">
    <text evidence="2 9">Cofactor biosynthesis; adenosylcobalamin biosynthesis.</text>
</comment>
<evidence type="ECO:0000256" key="4">
    <source>
        <dbReference type="ARBA" id="ARBA00022475"/>
    </source>
</evidence>
<keyword evidence="4 9" id="KW-1003">Cell membrane</keyword>
<evidence type="ECO:0000256" key="2">
    <source>
        <dbReference type="ARBA" id="ARBA00004953"/>
    </source>
</evidence>
<evidence type="ECO:0000256" key="3">
    <source>
        <dbReference type="ARBA" id="ARBA00006263"/>
    </source>
</evidence>
<evidence type="ECO:0000256" key="7">
    <source>
        <dbReference type="ARBA" id="ARBA00022989"/>
    </source>
</evidence>
<evidence type="ECO:0000313" key="11">
    <source>
        <dbReference type="EMBL" id="NEY81222.1"/>
    </source>
</evidence>
<keyword evidence="7 9" id="KW-1133">Transmembrane helix</keyword>
<dbReference type="UniPathway" id="UPA00148"/>
<dbReference type="GO" id="GO:0009236">
    <property type="term" value="P:cobalamin biosynthetic process"/>
    <property type="evidence" value="ECO:0007669"/>
    <property type="project" value="UniProtKB-UniRule"/>
</dbReference>
<keyword evidence="5 9" id="KW-0169">Cobalamin biosynthesis</keyword>
<evidence type="ECO:0000256" key="1">
    <source>
        <dbReference type="ARBA" id="ARBA00004651"/>
    </source>
</evidence>
<evidence type="ECO:0000256" key="6">
    <source>
        <dbReference type="ARBA" id="ARBA00022692"/>
    </source>
</evidence>
<proteinExistence type="inferred from homology"/>
<comment type="function">
    <text evidence="9">Converts cobyric acid to cobinamide by the addition of aminopropanol on the F carboxylic group.</text>
</comment>
<dbReference type="GO" id="GO:0048472">
    <property type="term" value="F:threonine-phosphate decarboxylase activity"/>
    <property type="evidence" value="ECO:0007669"/>
    <property type="project" value="InterPro"/>
</dbReference>